<protein>
    <recommendedName>
        <fullName evidence="4">Lipocalin-like domain-containing protein</fullName>
    </recommendedName>
</protein>
<dbReference type="AlphaFoldDB" id="A0A1H9L822"/>
<dbReference type="OrthoDB" id="1426588at2"/>
<proteinExistence type="predicted"/>
<name>A0A1H9L822_9FLAO</name>
<sequence>MKTLKVFLFVAVALIFSSCSKDDGPVVIELNATNIEGTYEITLLQSSSRTTSTASNGSEVLIETETSVADTFTNAILTFNANRTYTTSGSFRVTYTLTVTGQNPETESEIVTLDDEGSYSLDSNNNTISLDGDIFDVLSFNGTNITLRGEDTDNFNGETTVTITEIRLVKQN</sequence>
<gene>
    <name evidence="2" type="ORF">SAMN05421824_2976</name>
</gene>
<dbReference type="STRING" id="419940.SAMN05421824_2976"/>
<evidence type="ECO:0000313" key="2">
    <source>
        <dbReference type="EMBL" id="SER07500.1"/>
    </source>
</evidence>
<evidence type="ECO:0000313" key="3">
    <source>
        <dbReference type="Proteomes" id="UP000198999"/>
    </source>
</evidence>
<keyword evidence="1" id="KW-0732">Signal</keyword>
<dbReference type="Proteomes" id="UP000198999">
    <property type="component" value="Unassembled WGS sequence"/>
</dbReference>
<evidence type="ECO:0008006" key="4">
    <source>
        <dbReference type="Google" id="ProtNLM"/>
    </source>
</evidence>
<feature type="chain" id="PRO_5011486301" description="Lipocalin-like domain-containing protein" evidence="1">
    <location>
        <begin position="22"/>
        <end position="172"/>
    </location>
</feature>
<feature type="signal peptide" evidence="1">
    <location>
        <begin position="1"/>
        <end position="21"/>
    </location>
</feature>
<accession>A0A1H9L822</accession>
<dbReference type="PROSITE" id="PS51257">
    <property type="entry name" value="PROKAR_LIPOPROTEIN"/>
    <property type="match status" value="1"/>
</dbReference>
<evidence type="ECO:0000256" key="1">
    <source>
        <dbReference type="SAM" id="SignalP"/>
    </source>
</evidence>
<reference evidence="2 3" key="1">
    <citation type="submission" date="2016-10" db="EMBL/GenBank/DDBJ databases">
        <authorList>
            <person name="de Groot N.N."/>
        </authorList>
    </citation>
    <scope>NUCLEOTIDE SEQUENCE [LARGE SCALE GENOMIC DNA]</scope>
    <source>
        <strain evidence="2 3">DSM 21035</strain>
    </source>
</reference>
<keyword evidence="3" id="KW-1185">Reference proteome</keyword>
<dbReference type="EMBL" id="FOFN01000005">
    <property type="protein sequence ID" value="SER07500.1"/>
    <property type="molecule type" value="Genomic_DNA"/>
</dbReference>
<organism evidence="2 3">
    <name type="scientific">Hyunsoonleella jejuensis</name>
    <dbReference type="NCBI Taxonomy" id="419940"/>
    <lineage>
        <taxon>Bacteria</taxon>
        <taxon>Pseudomonadati</taxon>
        <taxon>Bacteroidota</taxon>
        <taxon>Flavobacteriia</taxon>
        <taxon>Flavobacteriales</taxon>
        <taxon>Flavobacteriaceae</taxon>
    </lineage>
</organism>
<dbReference type="RefSeq" id="WP_092580976.1">
    <property type="nucleotide sequence ID" value="NZ_FOFN01000005.1"/>
</dbReference>